<feature type="transmembrane region" description="Helical" evidence="8">
    <location>
        <begin position="151"/>
        <end position="172"/>
    </location>
</feature>
<dbReference type="GO" id="GO:0009252">
    <property type="term" value="P:peptidoglycan biosynthetic process"/>
    <property type="evidence" value="ECO:0007669"/>
    <property type="project" value="UniProtKB-KW"/>
</dbReference>
<dbReference type="AlphaFoldDB" id="A0A8J3IA31"/>
<dbReference type="GO" id="GO:0008360">
    <property type="term" value="P:regulation of cell shape"/>
    <property type="evidence" value="ECO:0007669"/>
    <property type="project" value="UniProtKB-KW"/>
</dbReference>
<keyword evidence="4" id="KW-0133">Cell shape</keyword>
<feature type="transmembrane region" description="Helical" evidence="8">
    <location>
        <begin position="501"/>
        <end position="520"/>
    </location>
</feature>
<feature type="transmembrane region" description="Helical" evidence="8">
    <location>
        <begin position="624"/>
        <end position="644"/>
    </location>
</feature>
<dbReference type="NCBIfam" id="TIGR01695">
    <property type="entry name" value="murJ_mviN"/>
    <property type="match status" value="1"/>
</dbReference>
<keyword evidence="7 8" id="KW-0472">Membrane</keyword>
<feature type="transmembrane region" description="Helical" evidence="8">
    <location>
        <begin position="292"/>
        <end position="311"/>
    </location>
</feature>
<evidence type="ECO:0000259" key="9">
    <source>
        <dbReference type="Pfam" id="PF04932"/>
    </source>
</evidence>
<dbReference type="Pfam" id="PF03023">
    <property type="entry name" value="MurJ"/>
    <property type="match status" value="1"/>
</dbReference>
<feature type="transmembrane region" description="Helical" evidence="8">
    <location>
        <begin position="184"/>
        <end position="203"/>
    </location>
</feature>
<dbReference type="GO" id="GO:0015648">
    <property type="term" value="F:lipid-linked peptidoglycan transporter activity"/>
    <property type="evidence" value="ECO:0007669"/>
    <property type="project" value="TreeGrafter"/>
</dbReference>
<dbReference type="Pfam" id="PF04932">
    <property type="entry name" value="Wzy_C"/>
    <property type="match status" value="1"/>
</dbReference>
<dbReference type="PANTHER" id="PTHR47019">
    <property type="entry name" value="LIPID II FLIPPASE MURJ"/>
    <property type="match status" value="1"/>
</dbReference>
<feature type="transmembrane region" description="Helical" evidence="8">
    <location>
        <begin position="106"/>
        <end position="131"/>
    </location>
</feature>
<dbReference type="GO" id="GO:0005886">
    <property type="term" value="C:plasma membrane"/>
    <property type="evidence" value="ECO:0007669"/>
    <property type="project" value="UniProtKB-SubCell"/>
</dbReference>
<feature type="domain" description="O-antigen ligase-related" evidence="9">
    <location>
        <begin position="729"/>
        <end position="869"/>
    </location>
</feature>
<feature type="transmembrane region" description="Helical" evidence="8">
    <location>
        <begin position="601"/>
        <end position="618"/>
    </location>
</feature>
<dbReference type="CDD" id="cd13123">
    <property type="entry name" value="MATE_MurJ_like"/>
    <property type="match status" value="1"/>
</dbReference>
<proteinExistence type="predicted"/>
<feature type="transmembrane region" description="Helical" evidence="8">
    <location>
        <begin position="656"/>
        <end position="673"/>
    </location>
</feature>
<keyword evidence="11" id="KW-1185">Reference proteome</keyword>
<dbReference type="InterPro" id="IPR007016">
    <property type="entry name" value="O-antigen_ligase-rel_domated"/>
</dbReference>
<dbReference type="GO" id="GO:0034204">
    <property type="term" value="P:lipid translocation"/>
    <property type="evidence" value="ECO:0007669"/>
    <property type="project" value="TreeGrafter"/>
</dbReference>
<feature type="transmembrane region" description="Helical" evidence="8">
    <location>
        <begin position="548"/>
        <end position="566"/>
    </location>
</feature>
<evidence type="ECO:0000313" key="10">
    <source>
        <dbReference type="EMBL" id="GHO91679.1"/>
    </source>
</evidence>
<dbReference type="PRINTS" id="PR01806">
    <property type="entry name" value="VIRFACTRMVIN"/>
</dbReference>
<feature type="transmembrane region" description="Helical" evidence="8">
    <location>
        <begin position="744"/>
        <end position="761"/>
    </location>
</feature>
<dbReference type="PANTHER" id="PTHR47019:SF1">
    <property type="entry name" value="LIPID II FLIPPASE MURJ"/>
    <property type="match status" value="1"/>
</dbReference>
<dbReference type="Proteomes" id="UP000597444">
    <property type="component" value="Unassembled WGS sequence"/>
</dbReference>
<organism evidence="10 11">
    <name type="scientific">Reticulibacter mediterranei</name>
    <dbReference type="NCBI Taxonomy" id="2778369"/>
    <lineage>
        <taxon>Bacteria</taxon>
        <taxon>Bacillati</taxon>
        <taxon>Chloroflexota</taxon>
        <taxon>Ktedonobacteria</taxon>
        <taxon>Ktedonobacterales</taxon>
        <taxon>Reticulibacteraceae</taxon>
        <taxon>Reticulibacter</taxon>
    </lineage>
</organism>
<keyword evidence="2" id="KW-1003">Cell membrane</keyword>
<feature type="transmembrane region" description="Helical" evidence="8">
    <location>
        <begin position="768"/>
        <end position="787"/>
    </location>
</feature>
<evidence type="ECO:0000313" key="11">
    <source>
        <dbReference type="Proteomes" id="UP000597444"/>
    </source>
</evidence>
<evidence type="ECO:0000256" key="8">
    <source>
        <dbReference type="SAM" id="Phobius"/>
    </source>
</evidence>
<keyword evidence="5" id="KW-0573">Peptidoglycan synthesis</keyword>
<dbReference type="InterPro" id="IPR051050">
    <property type="entry name" value="Lipid_II_flippase_MurJ/MviN"/>
</dbReference>
<dbReference type="InterPro" id="IPR004268">
    <property type="entry name" value="MurJ"/>
</dbReference>
<evidence type="ECO:0000256" key="2">
    <source>
        <dbReference type="ARBA" id="ARBA00022475"/>
    </source>
</evidence>
<feature type="transmembrane region" description="Helical" evidence="8">
    <location>
        <begin position="209"/>
        <end position="231"/>
    </location>
</feature>
<feature type="transmembrane region" description="Helical" evidence="8">
    <location>
        <begin position="67"/>
        <end position="94"/>
    </location>
</feature>
<keyword evidence="6 8" id="KW-1133">Transmembrane helix</keyword>
<feature type="transmembrane region" description="Helical" evidence="8">
    <location>
        <begin position="572"/>
        <end position="589"/>
    </location>
</feature>
<evidence type="ECO:0000256" key="5">
    <source>
        <dbReference type="ARBA" id="ARBA00022984"/>
    </source>
</evidence>
<feature type="transmembrane region" description="Helical" evidence="8">
    <location>
        <begin position="863"/>
        <end position="882"/>
    </location>
</feature>
<evidence type="ECO:0000256" key="1">
    <source>
        <dbReference type="ARBA" id="ARBA00004651"/>
    </source>
</evidence>
<feature type="transmembrane region" description="Helical" evidence="8">
    <location>
        <begin position="332"/>
        <end position="353"/>
    </location>
</feature>
<gene>
    <name evidence="10" type="ORF">KSF_017270</name>
</gene>
<evidence type="ECO:0000256" key="6">
    <source>
        <dbReference type="ARBA" id="ARBA00022989"/>
    </source>
</evidence>
<dbReference type="RefSeq" id="WP_220202560.1">
    <property type="nucleotide sequence ID" value="NZ_BNJK01000001.1"/>
</dbReference>
<protein>
    <recommendedName>
        <fullName evidence="9">O-antigen ligase-related domain-containing protein</fullName>
    </recommendedName>
</protein>
<name>A0A8J3IA31_9CHLR</name>
<dbReference type="EMBL" id="BNJK01000001">
    <property type="protein sequence ID" value="GHO91679.1"/>
    <property type="molecule type" value="Genomic_DNA"/>
</dbReference>
<feature type="transmembrane region" description="Helical" evidence="8">
    <location>
        <begin position="34"/>
        <end position="55"/>
    </location>
</feature>
<evidence type="ECO:0000256" key="4">
    <source>
        <dbReference type="ARBA" id="ARBA00022960"/>
    </source>
</evidence>
<feature type="transmembrane region" description="Helical" evidence="8">
    <location>
        <begin position="693"/>
        <end position="713"/>
    </location>
</feature>
<feature type="transmembrane region" description="Helical" evidence="8">
    <location>
        <begin position="720"/>
        <end position="738"/>
    </location>
</feature>
<comment type="caution">
    <text evidence="10">The sequence shown here is derived from an EMBL/GenBank/DDBJ whole genome shotgun (WGS) entry which is preliminary data.</text>
</comment>
<evidence type="ECO:0000256" key="3">
    <source>
        <dbReference type="ARBA" id="ARBA00022692"/>
    </source>
</evidence>
<feature type="transmembrane region" description="Helical" evidence="8">
    <location>
        <begin position="405"/>
        <end position="425"/>
    </location>
</feature>
<evidence type="ECO:0000256" key="7">
    <source>
        <dbReference type="ARBA" id="ARBA00023136"/>
    </source>
</evidence>
<feature type="transmembrane region" description="Helical" evidence="8">
    <location>
        <begin position="373"/>
        <end position="393"/>
    </location>
</feature>
<feature type="transmembrane region" description="Helical" evidence="8">
    <location>
        <begin position="431"/>
        <end position="452"/>
    </location>
</feature>
<feature type="transmembrane region" description="Helical" evidence="8">
    <location>
        <begin position="894"/>
        <end position="914"/>
    </location>
</feature>
<accession>A0A8J3IA31</accession>
<reference evidence="10" key="1">
    <citation type="submission" date="2020-10" db="EMBL/GenBank/DDBJ databases">
        <title>Taxonomic study of unclassified bacteria belonging to the class Ktedonobacteria.</title>
        <authorList>
            <person name="Yabe S."/>
            <person name="Wang C.M."/>
            <person name="Zheng Y."/>
            <person name="Sakai Y."/>
            <person name="Cavaletti L."/>
            <person name="Monciardini P."/>
            <person name="Donadio S."/>
        </authorList>
    </citation>
    <scope>NUCLEOTIDE SEQUENCE</scope>
    <source>
        <strain evidence="10">ID150040</strain>
    </source>
</reference>
<comment type="subcellular location">
    <subcellularLocation>
        <location evidence="1">Cell membrane</location>
        <topology evidence="1">Multi-pass membrane protein</topology>
    </subcellularLocation>
</comment>
<keyword evidence="3 8" id="KW-0812">Transmembrane</keyword>
<sequence length="963" mass="105979">MSQPIDTCSTQRTTSAALMAVRVKSANKHIFRALLSLASATLLIRVIGLVQQIIITRQFGQTADMDAYYVAASIPVLLAPMLSGAIESAVIPVYMKIRTQGSGEEVSRLFSTLFNILLLGITVFTLFMLLLRQEMIGWLAPGITDLTTRHLTLDLTPFIFPVLLFMVINSFLECLLNSEGQFGWPAYAGMMVPLTIAGLVLVGGNSYGVLMLCIGSLVGQIIQLAIIVVRARRAHLTYLLVLDLHTEEMAEFWRLLWPGILGALVSQASPLIDQIFASYLSPGSIAVINNANKLLMVPVGVIFTSLGRAALPYLSAQAFANDMSAFKSTYRLYLWIISIGTLLLMAAMILLAYPAIRLLFQHGKFTAIDTQRTATTLVGFCIGLLPMALGFFTSRAFTALKKARTLMGISTFAVVANAIFDAIFGRLWQSFGIALATSAVYLCNLIILFVLLHRELGPLHLLTPPPELLELCKQVQQHPGYSKLAAWKERSMHSWKISHKMIRHIIRIAIIAGTFGAGIAGTLYNSLHALRIAIGAIPLLLLLRYRYALLLVWIALDALIGGSISFFNGNNFLSGLTIPTLLLLLVVPIKSAFQRMPVLPFLFAYLLWIFLSISFSAIGVGQFLIYWTGYITCIAIAVLMIHLLTTRKLLMGVIDALLAQGLFLAFYGIYGYFTHQNGFYDTNITGLYRIGSVFAAPPTLAFLLSLLIPLALYRTLTLNGWRVCIGLLCMLILLTAMALTFTRAADLSVPLSLIVMICFIPSRKLKSWLLASTVTLGSLSLLLANLIDIPLLSRFLNPDVETLNGRTFLWGALLAHFDPAHLAGYGLNASDILLEQLQVGNGQGVIGTAPHNILLQALYDHGIIGLCLLLLLLIILPCSLITKMRKTTPEHRMMLGMALAVYINVVVQSMLVTVLWSQEASVYVWMILTLPFVLYWKQHEESATSALHNTTLTVDLEERPSNR</sequence>